<sequence>MKEYSLTSIRKAMAVADAVEDWGEATLELNGYSFNLTDTDDLQLLEIVMQHEASADKVCDLLSTLSAVTKYYEVAA</sequence>
<protein>
    <submittedName>
        <fullName evidence="1">Uncharacterized protein</fullName>
    </submittedName>
</protein>
<dbReference type="OrthoDB" id="8253226at2"/>
<keyword evidence="2" id="KW-1185">Reference proteome</keyword>
<name>A0A0B3SBP2_9RHOB</name>
<dbReference type="RefSeq" id="WP_043138866.1">
    <property type="nucleotide sequence ID" value="NZ_JSUQ01000004.1"/>
</dbReference>
<gene>
    <name evidence="1" type="ORF">OA50_01334</name>
</gene>
<proteinExistence type="predicted"/>
<evidence type="ECO:0000313" key="2">
    <source>
        <dbReference type="Proteomes" id="UP000030960"/>
    </source>
</evidence>
<accession>A0A0B3SBP2</accession>
<comment type="caution">
    <text evidence="1">The sequence shown here is derived from an EMBL/GenBank/DDBJ whole genome shotgun (WGS) entry which is preliminary data.</text>
</comment>
<dbReference type="Proteomes" id="UP000030960">
    <property type="component" value="Unassembled WGS sequence"/>
</dbReference>
<evidence type="ECO:0000313" key="1">
    <source>
        <dbReference type="EMBL" id="KHQ54106.1"/>
    </source>
</evidence>
<organism evidence="1 2">
    <name type="scientific">Mameliella alba</name>
    <dbReference type="NCBI Taxonomy" id="561184"/>
    <lineage>
        <taxon>Bacteria</taxon>
        <taxon>Pseudomonadati</taxon>
        <taxon>Pseudomonadota</taxon>
        <taxon>Alphaproteobacteria</taxon>
        <taxon>Rhodobacterales</taxon>
        <taxon>Roseobacteraceae</taxon>
        <taxon>Mameliella</taxon>
    </lineage>
</organism>
<dbReference type="AlphaFoldDB" id="A0A0B3SBP2"/>
<dbReference type="EMBL" id="JSUQ01000004">
    <property type="protein sequence ID" value="KHQ54106.1"/>
    <property type="molecule type" value="Genomic_DNA"/>
</dbReference>
<reference evidence="1 2" key="1">
    <citation type="submission" date="2014-10" db="EMBL/GenBank/DDBJ databases">
        <title>Genome sequence of Ponticoccus sp. strain UMTAT08 isolated from clonal culture of toxic dinoflagellate Alexandrium tamiyavanichii.</title>
        <authorList>
            <person name="Gan H.Y."/>
            <person name="Muhd D.-D."/>
            <person name="Mohd Noor M.E."/>
            <person name="Yeong Y.S."/>
            <person name="Usup G."/>
        </authorList>
    </citation>
    <scope>NUCLEOTIDE SEQUENCE [LARGE SCALE GENOMIC DNA]</scope>
    <source>
        <strain evidence="1 2">UMTAT08</strain>
    </source>
</reference>